<dbReference type="EMBL" id="JACSNQ010000006">
    <property type="protein sequence ID" value="MBM6774803.1"/>
    <property type="molecule type" value="Genomic_DNA"/>
</dbReference>
<protein>
    <submittedName>
        <fullName evidence="2">Cell wall-binding repeat-containing protein</fullName>
    </submittedName>
</protein>
<evidence type="ECO:0000313" key="2">
    <source>
        <dbReference type="EMBL" id="MBM6774803.1"/>
    </source>
</evidence>
<gene>
    <name evidence="2" type="ORF">H9X80_04500</name>
</gene>
<sequence>MTKNTAAGLTRRGFLRLGGSAACALGLGAVLSVGGELLSPETAYATVEGDQTPLTEEEIEEAIRSGQIRTEFPESPAAALSSADYAIRTISGSDRYQTNAAQVLSAFSSSAWAIVAGGEGYADSICAAGLAGALSCPIVLTAPDELSPTAASTLTTIGARDVILLGGEAAVSARVEDDLNTLVGSGGTVTRLSGMTRYDTQMAVYEYGVEHDLWGDTAVVASATGFADALAVSPVSYKLKAPVFYVDETTYFPAEQEEAILSSGMTSFILVGGQSVMSSRVESTLRPLGSVTPLSGESRYETSRKIADYAVTLGMSLTGMAFTSGLAPYDALGGGPVQGAENSVIVLMDENDYHSAPSIPFSSKPSALKFFGGKNVYSCAFKTRFALAAGYSLTDIEGMKVYVDAGHGGSDPGAISGGYREADLTAELAQDIGNHLVSDYGLPAYVNTSGNNYKLRHPEAKAMDCGVLVSIHFNAGGGTGSESYIHSENSAAGSVALQNSTHTALVSALGLKDRDKKDDWLAVVSGPLPSVLLEICFIDKSSDMSTYQSRKGSVAEAIARGIAEA</sequence>
<dbReference type="Gene3D" id="3.40.630.40">
    <property type="entry name" value="Zn-dependent exopeptidases"/>
    <property type="match status" value="1"/>
</dbReference>
<dbReference type="Proteomes" id="UP000712527">
    <property type="component" value="Unassembled WGS sequence"/>
</dbReference>
<dbReference type="CDD" id="cd02696">
    <property type="entry name" value="MurNAc-LAA"/>
    <property type="match status" value="1"/>
</dbReference>
<dbReference type="InterPro" id="IPR002508">
    <property type="entry name" value="MurNAc-LAA_cat"/>
</dbReference>
<dbReference type="PROSITE" id="PS51318">
    <property type="entry name" value="TAT"/>
    <property type="match status" value="1"/>
</dbReference>
<dbReference type="Pfam" id="PF04122">
    <property type="entry name" value="CW_binding_2"/>
    <property type="match status" value="3"/>
</dbReference>
<dbReference type="InterPro" id="IPR051922">
    <property type="entry name" value="Bact_Sporulation_Assoc"/>
</dbReference>
<dbReference type="SMART" id="SM00646">
    <property type="entry name" value="Ami_3"/>
    <property type="match status" value="1"/>
</dbReference>
<dbReference type="Gene3D" id="3.40.50.12090">
    <property type="match status" value="2"/>
</dbReference>
<evidence type="ECO:0000259" key="1">
    <source>
        <dbReference type="SMART" id="SM00646"/>
    </source>
</evidence>
<dbReference type="RefSeq" id="WP_204793150.1">
    <property type="nucleotide sequence ID" value="NZ_JACSNQ010000006.1"/>
</dbReference>
<organism evidence="2 3">
    <name type="scientific">Olsenella profusa</name>
    <dbReference type="NCBI Taxonomy" id="138595"/>
    <lineage>
        <taxon>Bacteria</taxon>
        <taxon>Bacillati</taxon>
        <taxon>Actinomycetota</taxon>
        <taxon>Coriobacteriia</taxon>
        <taxon>Coriobacteriales</taxon>
        <taxon>Atopobiaceae</taxon>
        <taxon>Olsenella</taxon>
    </lineage>
</organism>
<name>A0ABS2F2K6_9ACTN</name>
<comment type="caution">
    <text evidence="2">The sequence shown here is derived from an EMBL/GenBank/DDBJ whole genome shotgun (WGS) entry which is preliminary data.</text>
</comment>
<keyword evidence="3" id="KW-1185">Reference proteome</keyword>
<dbReference type="InterPro" id="IPR007253">
    <property type="entry name" value="Cell_wall-bd_2"/>
</dbReference>
<dbReference type="SUPFAM" id="SSF53187">
    <property type="entry name" value="Zn-dependent exopeptidases"/>
    <property type="match status" value="1"/>
</dbReference>
<dbReference type="InterPro" id="IPR006311">
    <property type="entry name" value="TAT_signal"/>
</dbReference>
<evidence type="ECO:0000313" key="3">
    <source>
        <dbReference type="Proteomes" id="UP000712527"/>
    </source>
</evidence>
<accession>A0ABS2F2K6</accession>
<proteinExistence type="predicted"/>
<feature type="domain" description="MurNAc-LAA" evidence="1">
    <location>
        <begin position="461"/>
        <end position="563"/>
    </location>
</feature>
<reference evidence="2 3" key="1">
    <citation type="journal article" date="2021" name="Sci. Rep.">
        <title>The distribution of antibiotic resistance genes in chicken gut microbiota commensals.</title>
        <authorList>
            <person name="Juricova H."/>
            <person name="Matiasovicova J."/>
            <person name="Kubasova T."/>
            <person name="Cejkova D."/>
            <person name="Rychlik I."/>
        </authorList>
    </citation>
    <scope>NUCLEOTIDE SEQUENCE [LARGE SCALE GENOMIC DNA]</scope>
    <source>
        <strain evidence="2 3">An794</strain>
    </source>
</reference>
<dbReference type="PANTHER" id="PTHR30032:SF8">
    <property type="entry name" value="GERMINATION-SPECIFIC N-ACETYLMURAMOYL-L-ALANINE AMIDASE"/>
    <property type="match status" value="1"/>
</dbReference>
<dbReference type="Pfam" id="PF01520">
    <property type="entry name" value="Amidase_3"/>
    <property type="match status" value="1"/>
</dbReference>
<dbReference type="PANTHER" id="PTHR30032">
    <property type="entry name" value="N-ACETYLMURAMOYL-L-ALANINE AMIDASE-RELATED"/>
    <property type="match status" value="1"/>
</dbReference>